<proteinExistence type="predicted"/>
<reference evidence="2 3" key="1">
    <citation type="submission" date="2018-02" db="EMBL/GenBank/DDBJ databases">
        <title>novel marine gammaproteobacteria from coastal saline agro ecosystem.</title>
        <authorList>
            <person name="Krishnan R."/>
            <person name="Ramesh Kumar N."/>
        </authorList>
    </citation>
    <scope>NUCLEOTIDE SEQUENCE [LARGE SCALE GENOMIC DNA]</scope>
    <source>
        <strain evidence="2 3">228</strain>
    </source>
</reference>
<dbReference type="OrthoDB" id="3174978at2"/>
<comment type="caution">
    <text evidence="2">The sequence shown here is derived from an EMBL/GenBank/DDBJ whole genome shotgun (WGS) entry which is preliminary data.</text>
</comment>
<dbReference type="EMBL" id="PRLP01000007">
    <property type="protein sequence ID" value="PPC78990.1"/>
    <property type="molecule type" value="Genomic_DNA"/>
</dbReference>
<dbReference type="AlphaFoldDB" id="A0A2S5KW42"/>
<feature type="coiled-coil region" evidence="1">
    <location>
        <begin position="11"/>
        <end position="56"/>
    </location>
</feature>
<evidence type="ECO:0000313" key="3">
    <source>
        <dbReference type="Proteomes" id="UP000238196"/>
    </source>
</evidence>
<gene>
    <name evidence="2" type="ORF">C4K68_02190</name>
</gene>
<dbReference type="Pfam" id="PF07295">
    <property type="entry name" value="DUF1451"/>
    <property type="match status" value="1"/>
</dbReference>
<protein>
    <submittedName>
        <fullName evidence="2">Metalloendopeptidase</fullName>
    </submittedName>
</protein>
<organism evidence="2 3">
    <name type="scientific">Proteobacteria bacterium 228</name>
    <dbReference type="NCBI Taxonomy" id="2083153"/>
    <lineage>
        <taxon>Bacteria</taxon>
        <taxon>Pseudomonadati</taxon>
        <taxon>Pseudomonadota</taxon>
    </lineage>
</organism>
<evidence type="ECO:0000313" key="2">
    <source>
        <dbReference type="EMBL" id="PPC78990.1"/>
    </source>
</evidence>
<sequence>MSDQQNQGKQVSLYQRLLARMEQLLESVEDRSWKAIQDRLEEAAKLELAAEDMTKDEIELFKAWVRRDIHSMATNAGSSREELKRWLQFDIELLEHRTADMLLSLADRSQLDMLELQHRLTLEDDVYVSGEVAAPGTFKCNECGHMHCMTEAGSIKPCHVCNNHYFVRITRQG</sequence>
<evidence type="ECO:0000256" key="1">
    <source>
        <dbReference type="SAM" id="Coils"/>
    </source>
</evidence>
<dbReference type="InterPro" id="IPR009912">
    <property type="entry name" value="DUF1451"/>
</dbReference>
<keyword evidence="1" id="KW-0175">Coiled coil</keyword>
<accession>A0A2S5KW42</accession>
<name>A0A2S5KW42_9PROT</name>
<dbReference type="Proteomes" id="UP000238196">
    <property type="component" value="Unassembled WGS sequence"/>
</dbReference>